<feature type="coiled-coil region" evidence="3">
    <location>
        <begin position="56"/>
        <end position="83"/>
    </location>
</feature>
<dbReference type="InterPro" id="IPR050469">
    <property type="entry name" value="Diguanylate_Cyclase"/>
</dbReference>
<protein>
    <recommendedName>
        <fullName evidence="1">diguanylate cyclase</fullName>
        <ecNumber evidence="1">2.7.7.65</ecNumber>
    </recommendedName>
</protein>
<dbReference type="InterPro" id="IPR029787">
    <property type="entry name" value="Nucleotide_cyclase"/>
</dbReference>
<keyword evidence="8" id="KW-1185">Reference proteome</keyword>
<dbReference type="EMBL" id="NOXT01000107">
    <property type="protein sequence ID" value="OYQ28820.1"/>
    <property type="molecule type" value="Genomic_DNA"/>
</dbReference>
<dbReference type="SMART" id="SM00267">
    <property type="entry name" value="GGDEF"/>
    <property type="match status" value="1"/>
</dbReference>
<reference evidence="7 8" key="1">
    <citation type="submission" date="2017-07" db="EMBL/GenBank/DDBJ databases">
        <title>Sandarakinorhabdus cyanobacteriorum sp. nov., a novel bacterium isolated from cyanobacterial aggregates in a eutrophic lake.</title>
        <authorList>
            <person name="Cai H."/>
        </authorList>
    </citation>
    <scope>NUCLEOTIDE SEQUENCE [LARGE SCALE GENOMIC DNA]</scope>
    <source>
        <strain evidence="7 8">TH057</strain>
    </source>
</reference>
<feature type="domain" description="GGDEF" evidence="6">
    <location>
        <begin position="106"/>
        <end position="244"/>
    </location>
</feature>
<feature type="region of interest" description="Disordered" evidence="4">
    <location>
        <begin position="176"/>
        <end position="200"/>
    </location>
</feature>
<evidence type="ECO:0000256" key="3">
    <source>
        <dbReference type="SAM" id="Coils"/>
    </source>
</evidence>
<dbReference type="Pfam" id="PF00990">
    <property type="entry name" value="GGDEF"/>
    <property type="match status" value="1"/>
</dbReference>
<dbReference type="RefSeq" id="WP_094473627.1">
    <property type="nucleotide sequence ID" value="NZ_NOXT01000107.1"/>
</dbReference>
<dbReference type="SUPFAM" id="SSF55073">
    <property type="entry name" value="Nucleotide cyclase"/>
    <property type="match status" value="1"/>
</dbReference>
<dbReference type="AlphaFoldDB" id="A0A255YK16"/>
<keyword evidence="3" id="KW-0175">Coiled coil</keyword>
<keyword evidence="5" id="KW-0812">Transmembrane</keyword>
<dbReference type="NCBIfam" id="TIGR00254">
    <property type="entry name" value="GGDEF"/>
    <property type="match status" value="1"/>
</dbReference>
<sequence>MGIWIKVIRSVTISVSVTLAVLAVMSREPGLEIPMPYWVLGALLPLCLSGTISYSLARQAERIGRLNDELAEAYARMKALAETDPLTGLANRATFVRAAEELHARQPGRILMIDLDHFKAINDTHGHAVGDHVLNGIAQTLLRCARSGDLVGRIGGEEFAMFLPDTDAETAMLQAEPSGPASSRSPSWMRPARCASPPASGFPARPAPTCLMRFRRPTWRCMAPSALAATRRAWQPEQLRYRRTCGFRPWRRGG</sequence>
<evidence type="ECO:0000256" key="5">
    <source>
        <dbReference type="SAM" id="Phobius"/>
    </source>
</evidence>
<feature type="transmembrane region" description="Helical" evidence="5">
    <location>
        <begin position="7"/>
        <end position="25"/>
    </location>
</feature>
<evidence type="ECO:0000256" key="1">
    <source>
        <dbReference type="ARBA" id="ARBA00012528"/>
    </source>
</evidence>
<dbReference type="PANTHER" id="PTHR45138:SF9">
    <property type="entry name" value="DIGUANYLATE CYCLASE DGCM-RELATED"/>
    <property type="match status" value="1"/>
</dbReference>
<dbReference type="InterPro" id="IPR000160">
    <property type="entry name" value="GGDEF_dom"/>
</dbReference>
<keyword evidence="5" id="KW-0472">Membrane</keyword>
<evidence type="ECO:0000313" key="7">
    <source>
        <dbReference type="EMBL" id="OYQ28820.1"/>
    </source>
</evidence>
<dbReference type="GO" id="GO:0052621">
    <property type="term" value="F:diguanylate cyclase activity"/>
    <property type="evidence" value="ECO:0007669"/>
    <property type="project" value="UniProtKB-EC"/>
</dbReference>
<comment type="caution">
    <text evidence="7">The sequence shown here is derived from an EMBL/GenBank/DDBJ whole genome shotgun (WGS) entry which is preliminary data.</text>
</comment>
<organism evidence="7 8">
    <name type="scientific">Sandarakinorhabdus cyanobacteriorum</name>
    <dbReference type="NCBI Taxonomy" id="1981098"/>
    <lineage>
        <taxon>Bacteria</taxon>
        <taxon>Pseudomonadati</taxon>
        <taxon>Pseudomonadota</taxon>
        <taxon>Alphaproteobacteria</taxon>
        <taxon>Sphingomonadales</taxon>
        <taxon>Sphingosinicellaceae</taxon>
        <taxon>Sandarakinorhabdus</taxon>
    </lineage>
</organism>
<dbReference type="Gene3D" id="3.30.70.270">
    <property type="match status" value="1"/>
</dbReference>
<gene>
    <name evidence="7" type="ORF">CHU93_08300</name>
</gene>
<evidence type="ECO:0000256" key="4">
    <source>
        <dbReference type="SAM" id="MobiDB-lite"/>
    </source>
</evidence>
<feature type="transmembrane region" description="Helical" evidence="5">
    <location>
        <begin position="37"/>
        <end position="57"/>
    </location>
</feature>
<dbReference type="PROSITE" id="PS50887">
    <property type="entry name" value="GGDEF"/>
    <property type="match status" value="1"/>
</dbReference>
<dbReference type="CDD" id="cd01949">
    <property type="entry name" value="GGDEF"/>
    <property type="match status" value="1"/>
</dbReference>
<comment type="catalytic activity">
    <reaction evidence="2">
        <text>2 GTP = 3',3'-c-di-GMP + 2 diphosphate</text>
        <dbReference type="Rhea" id="RHEA:24898"/>
        <dbReference type="ChEBI" id="CHEBI:33019"/>
        <dbReference type="ChEBI" id="CHEBI:37565"/>
        <dbReference type="ChEBI" id="CHEBI:58805"/>
        <dbReference type="EC" id="2.7.7.65"/>
    </reaction>
</comment>
<dbReference type="GO" id="GO:0005886">
    <property type="term" value="C:plasma membrane"/>
    <property type="evidence" value="ECO:0007669"/>
    <property type="project" value="TreeGrafter"/>
</dbReference>
<evidence type="ECO:0000313" key="8">
    <source>
        <dbReference type="Proteomes" id="UP000216991"/>
    </source>
</evidence>
<evidence type="ECO:0000259" key="6">
    <source>
        <dbReference type="PROSITE" id="PS50887"/>
    </source>
</evidence>
<dbReference type="EC" id="2.7.7.65" evidence="1"/>
<dbReference type="GO" id="GO:0043709">
    <property type="term" value="P:cell adhesion involved in single-species biofilm formation"/>
    <property type="evidence" value="ECO:0007669"/>
    <property type="project" value="TreeGrafter"/>
</dbReference>
<dbReference type="InterPro" id="IPR043128">
    <property type="entry name" value="Rev_trsase/Diguanyl_cyclase"/>
</dbReference>
<accession>A0A255YK16</accession>
<dbReference type="Proteomes" id="UP000216991">
    <property type="component" value="Unassembled WGS sequence"/>
</dbReference>
<name>A0A255YK16_9SPHN</name>
<proteinExistence type="predicted"/>
<dbReference type="GO" id="GO:1902201">
    <property type="term" value="P:negative regulation of bacterial-type flagellum-dependent cell motility"/>
    <property type="evidence" value="ECO:0007669"/>
    <property type="project" value="TreeGrafter"/>
</dbReference>
<keyword evidence="5" id="KW-1133">Transmembrane helix</keyword>
<dbReference type="PANTHER" id="PTHR45138">
    <property type="entry name" value="REGULATORY COMPONENTS OF SENSORY TRANSDUCTION SYSTEM"/>
    <property type="match status" value="1"/>
</dbReference>
<evidence type="ECO:0000256" key="2">
    <source>
        <dbReference type="ARBA" id="ARBA00034247"/>
    </source>
</evidence>
<dbReference type="OrthoDB" id="384661at2"/>